<gene>
    <name evidence="2" type="ORF">SAMN04489713_11822</name>
</gene>
<keyword evidence="3" id="KW-1185">Reference proteome</keyword>
<dbReference type="AlphaFoldDB" id="A0A1I5TK99"/>
<accession>A0A1I5TK99</accession>
<organism evidence="2 3">
    <name type="scientific">Actinomadura madurae</name>
    <dbReference type="NCBI Taxonomy" id="1993"/>
    <lineage>
        <taxon>Bacteria</taxon>
        <taxon>Bacillati</taxon>
        <taxon>Actinomycetota</taxon>
        <taxon>Actinomycetes</taxon>
        <taxon>Streptosporangiales</taxon>
        <taxon>Thermomonosporaceae</taxon>
        <taxon>Actinomadura</taxon>
    </lineage>
</organism>
<evidence type="ECO:0008006" key="4">
    <source>
        <dbReference type="Google" id="ProtNLM"/>
    </source>
</evidence>
<sequence>MISVDATGYGSGDDQRQSDIQAGLLEALDRAAASAGLDRDRWERQGAGDGEFSVLLPQTAEGRLVGDFPRHLAAFLDRRNGDAPWENRLRLRLAVHHGTAIADVNGRSGQGPVEVARLCDSPPLRVALKESRADLAVMLSDRIFTDIVRHGHALSVAPEDFREVEVKVKEFSERAWLWIPRGRPVHSLPLALPPDEQTASAATGEAAPPKPSASVHNEFHERVDARGANFGFGG</sequence>
<dbReference type="EMBL" id="FOVH01000018">
    <property type="protein sequence ID" value="SFP83301.1"/>
    <property type="molecule type" value="Genomic_DNA"/>
</dbReference>
<name>A0A1I5TK99_9ACTN</name>
<evidence type="ECO:0000313" key="2">
    <source>
        <dbReference type="EMBL" id="SFP83301.1"/>
    </source>
</evidence>
<evidence type="ECO:0000313" key="3">
    <source>
        <dbReference type="Proteomes" id="UP000183413"/>
    </source>
</evidence>
<dbReference type="InParanoid" id="A0A1I5TK99"/>
<feature type="region of interest" description="Disordered" evidence="1">
    <location>
        <begin position="189"/>
        <end position="216"/>
    </location>
</feature>
<protein>
    <recommendedName>
        <fullName evidence="4">Guanylate cyclase domain-containing protein</fullName>
    </recommendedName>
</protein>
<reference evidence="2 3" key="1">
    <citation type="submission" date="2016-10" db="EMBL/GenBank/DDBJ databases">
        <authorList>
            <person name="de Groot N.N."/>
        </authorList>
    </citation>
    <scope>NUCLEOTIDE SEQUENCE [LARGE SCALE GENOMIC DNA]</scope>
    <source>
        <strain evidence="2 3">DSM 43067</strain>
    </source>
</reference>
<dbReference type="STRING" id="1993.SAMN04489713_11822"/>
<evidence type="ECO:0000256" key="1">
    <source>
        <dbReference type="SAM" id="MobiDB-lite"/>
    </source>
</evidence>
<dbReference type="Proteomes" id="UP000183413">
    <property type="component" value="Unassembled WGS sequence"/>
</dbReference>
<proteinExistence type="predicted"/>